<evidence type="ECO:0000313" key="17">
    <source>
        <dbReference type="Proteomes" id="UP000588068"/>
    </source>
</evidence>
<dbReference type="PANTHER" id="PTHR32552:SF81">
    <property type="entry name" value="TONB-DEPENDENT OUTER MEMBRANE RECEPTOR"/>
    <property type="match status" value="1"/>
</dbReference>
<evidence type="ECO:0000256" key="13">
    <source>
        <dbReference type="SAM" id="SignalP"/>
    </source>
</evidence>
<evidence type="ECO:0000313" key="16">
    <source>
        <dbReference type="EMBL" id="MBB6096325.1"/>
    </source>
</evidence>
<keyword evidence="7" id="KW-0406">Ion transport</keyword>
<gene>
    <name evidence="16" type="ORF">HNQ60_005247</name>
</gene>
<dbReference type="InterPro" id="IPR039426">
    <property type="entry name" value="TonB-dep_rcpt-like"/>
</dbReference>
<dbReference type="PANTHER" id="PTHR32552">
    <property type="entry name" value="FERRICHROME IRON RECEPTOR-RELATED"/>
    <property type="match status" value="1"/>
</dbReference>
<evidence type="ECO:0000256" key="5">
    <source>
        <dbReference type="ARBA" id="ARBA00022692"/>
    </source>
</evidence>
<keyword evidence="6" id="KW-0408">Iron</keyword>
<evidence type="ECO:0000259" key="15">
    <source>
        <dbReference type="Pfam" id="PF07715"/>
    </source>
</evidence>
<keyword evidence="9 11" id="KW-0472">Membrane</keyword>
<dbReference type="InterPro" id="IPR000531">
    <property type="entry name" value="Beta-barrel_TonB"/>
</dbReference>
<proteinExistence type="inferred from homology"/>
<evidence type="ECO:0000256" key="8">
    <source>
        <dbReference type="ARBA" id="ARBA00023077"/>
    </source>
</evidence>
<keyword evidence="3 11" id="KW-1134">Transmembrane beta strand</keyword>
<comment type="subcellular location">
    <subcellularLocation>
        <location evidence="1 11">Cell outer membrane</location>
        <topology evidence="1 11">Multi-pass membrane protein</topology>
    </subcellularLocation>
</comment>
<dbReference type="InterPro" id="IPR012910">
    <property type="entry name" value="Plug_dom"/>
</dbReference>
<keyword evidence="5 11" id="KW-0812">Transmembrane</keyword>
<keyword evidence="2 11" id="KW-0813">Transport</keyword>
<comment type="similarity">
    <text evidence="11 12">Belongs to the TonB-dependent receptor family.</text>
</comment>
<evidence type="ECO:0000256" key="1">
    <source>
        <dbReference type="ARBA" id="ARBA00004571"/>
    </source>
</evidence>
<evidence type="ECO:0000256" key="10">
    <source>
        <dbReference type="ARBA" id="ARBA00023237"/>
    </source>
</evidence>
<feature type="signal peptide" evidence="13">
    <location>
        <begin position="1"/>
        <end position="23"/>
    </location>
</feature>
<evidence type="ECO:0000256" key="12">
    <source>
        <dbReference type="RuleBase" id="RU003357"/>
    </source>
</evidence>
<evidence type="ECO:0000256" key="9">
    <source>
        <dbReference type="ARBA" id="ARBA00023136"/>
    </source>
</evidence>
<dbReference type="PROSITE" id="PS52016">
    <property type="entry name" value="TONB_DEPENDENT_REC_3"/>
    <property type="match status" value="1"/>
</dbReference>
<dbReference type="RefSeq" id="WP_184335711.1">
    <property type="nucleotide sequence ID" value="NZ_JACHHZ010000007.1"/>
</dbReference>
<name>A0A841HX16_9GAMM</name>
<feature type="domain" description="TonB-dependent receptor plug" evidence="15">
    <location>
        <begin position="49"/>
        <end position="157"/>
    </location>
</feature>
<keyword evidence="16" id="KW-0675">Receptor</keyword>
<evidence type="ECO:0000256" key="3">
    <source>
        <dbReference type="ARBA" id="ARBA00022452"/>
    </source>
</evidence>
<evidence type="ECO:0000256" key="6">
    <source>
        <dbReference type="ARBA" id="ARBA00023004"/>
    </source>
</evidence>
<dbReference type="CDD" id="cd01347">
    <property type="entry name" value="ligand_gated_channel"/>
    <property type="match status" value="1"/>
</dbReference>
<keyword evidence="8 12" id="KW-0798">TonB box</keyword>
<feature type="chain" id="PRO_5032673000" evidence="13">
    <location>
        <begin position="24"/>
        <end position="794"/>
    </location>
</feature>
<dbReference type="InterPro" id="IPR036942">
    <property type="entry name" value="Beta-barrel_TonB_sf"/>
</dbReference>
<evidence type="ECO:0000256" key="4">
    <source>
        <dbReference type="ARBA" id="ARBA00022496"/>
    </source>
</evidence>
<keyword evidence="10 11" id="KW-0998">Cell outer membrane</keyword>
<accession>A0A841HX16</accession>
<feature type="domain" description="TonB-dependent receptor-like beta-barrel" evidence="14">
    <location>
        <begin position="305"/>
        <end position="753"/>
    </location>
</feature>
<keyword evidence="13" id="KW-0732">Signal</keyword>
<evidence type="ECO:0000256" key="11">
    <source>
        <dbReference type="PROSITE-ProRule" id="PRU01360"/>
    </source>
</evidence>
<comment type="caution">
    <text evidence="16">The sequence shown here is derived from an EMBL/GenBank/DDBJ whole genome shotgun (WGS) entry which is preliminary data.</text>
</comment>
<dbReference type="Gene3D" id="2.40.170.20">
    <property type="entry name" value="TonB-dependent receptor, beta-barrel domain"/>
    <property type="match status" value="1"/>
</dbReference>
<evidence type="ECO:0000259" key="14">
    <source>
        <dbReference type="Pfam" id="PF00593"/>
    </source>
</evidence>
<dbReference type="EMBL" id="JACHHZ010000007">
    <property type="protein sequence ID" value="MBB6096325.1"/>
    <property type="molecule type" value="Genomic_DNA"/>
</dbReference>
<dbReference type="Proteomes" id="UP000588068">
    <property type="component" value="Unassembled WGS sequence"/>
</dbReference>
<evidence type="ECO:0000256" key="2">
    <source>
        <dbReference type="ARBA" id="ARBA00022448"/>
    </source>
</evidence>
<dbReference type="AlphaFoldDB" id="A0A841HX16"/>
<evidence type="ECO:0000256" key="7">
    <source>
        <dbReference type="ARBA" id="ARBA00023065"/>
    </source>
</evidence>
<dbReference type="Pfam" id="PF00593">
    <property type="entry name" value="TonB_dep_Rec_b-barrel"/>
    <property type="match status" value="1"/>
</dbReference>
<keyword evidence="17" id="KW-1185">Reference proteome</keyword>
<reference evidence="16 17" key="1">
    <citation type="submission" date="2020-08" db="EMBL/GenBank/DDBJ databases">
        <title>Genomic Encyclopedia of Type Strains, Phase IV (KMG-IV): sequencing the most valuable type-strain genomes for metagenomic binning, comparative biology and taxonomic classification.</title>
        <authorList>
            <person name="Goeker M."/>
        </authorList>
    </citation>
    <scope>NUCLEOTIDE SEQUENCE [LARGE SCALE GENOMIC DNA]</scope>
    <source>
        <strain evidence="16 17">DSM 26723</strain>
    </source>
</reference>
<dbReference type="GO" id="GO:0006826">
    <property type="term" value="P:iron ion transport"/>
    <property type="evidence" value="ECO:0007669"/>
    <property type="project" value="UniProtKB-KW"/>
</dbReference>
<dbReference type="GO" id="GO:0009279">
    <property type="term" value="C:cell outer membrane"/>
    <property type="evidence" value="ECO:0007669"/>
    <property type="project" value="UniProtKB-SubCell"/>
</dbReference>
<sequence>MKTSYSLLTLAIATVLGSQQARAQAEPADTSVTALEEIQVIARKTSEPIQDVPMAISAVTAEQVQAAGIRDVADLTVVVPSLVVTTNSNPFNTSYRIRRIGNEGNIPDFEPDTGLFIDGAYRSRSGLGLGDLADIEQVEVLRGPQSTLYGRNVTAGAISVRTAMPSQTFGAMGELTSGNDNFWGVRSYVTGGLTDSVSARLSVTGSRRDAIADNLIGDDSDDLNQFAVRGQLLFEPSDSWQIRLIGSHVERDMKPALADMYYGPAVSALVNATAANPAALGAADGPGLADGVINSSAQPILDNDPLNRRVQALAPLQFEQKSDEAIASIEYSADSFTFTSLSSYDVYDVTQSWNDAGQTGLELVNYRDFQTGETFSQELRINSRGGDRFNWLAGVYFYDNHFQRGDEDKHEFTLGQAIDELGVAAGIASPTLPNVPVFGLPGDTGDFYEISDSQSYGAFAQSSMDVTDSLAVTLGLRYSLEEKDVSLTNTPFTSAPGPLAGLSLPVRLLTPAAASFALNDEWDAVTGTFNTVYRFTPDAMAYATVATGFKGGGYNGGFGNTPLARRPFDSEDVISYEVGAKTEWGGRVRLNAAAFLADYDDFQSASFIGLQFLVNNAEKVRVQGLEADMTARLTDGLTLDMSATYAEATYEKYTQGSCYSGRAPDDPATGGCDLSGQTLPFAPELTATAGLTWEQDVGPGTIFSRLDGNWIGEQNVTSELDPNHGMQDGYAIANLRLGWRQGSWEISTWVRNLTDETYITQTAQSNLFASLADGTYQNYLGAQRSYGISVQAKY</sequence>
<dbReference type="SUPFAM" id="SSF56935">
    <property type="entry name" value="Porins"/>
    <property type="match status" value="1"/>
</dbReference>
<protein>
    <submittedName>
        <fullName evidence="16">Outer membrane receptor protein involved in Fe transport</fullName>
    </submittedName>
</protein>
<dbReference type="Pfam" id="PF07715">
    <property type="entry name" value="Plug"/>
    <property type="match status" value="1"/>
</dbReference>
<organism evidence="16 17">
    <name type="scientific">Povalibacter uvarum</name>
    <dbReference type="NCBI Taxonomy" id="732238"/>
    <lineage>
        <taxon>Bacteria</taxon>
        <taxon>Pseudomonadati</taxon>
        <taxon>Pseudomonadota</taxon>
        <taxon>Gammaproteobacteria</taxon>
        <taxon>Steroidobacterales</taxon>
        <taxon>Steroidobacteraceae</taxon>
        <taxon>Povalibacter</taxon>
    </lineage>
</organism>
<keyword evidence="4" id="KW-0410">Iron transport</keyword>